<dbReference type="EMBL" id="CAJVPZ010000782">
    <property type="protein sequence ID" value="CAG8475955.1"/>
    <property type="molecule type" value="Genomic_DNA"/>
</dbReference>
<dbReference type="Proteomes" id="UP000789396">
    <property type="component" value="Unassembled WGS sequence"/>
</dbReference>
<proteinExistence type="predicted"/>
<evidence type="ECO:0000313" key="1">
    <source>
        <dbReference type="EMBL" id="CAG8475955.1"/>
    </source>
</evidence>
<evidence type="ECO:0000313" key="2">
    <source>
        <dbReference type="Proteomes" id="UP000789396"/>
    </source>
</evidence>
<dbReference type="OrthoDB" id="2314769at2759"/>
<organism evidence="1 2">
    <name type="scientific">Racocetra fulgida</name>
    <dbReference type="NCBI Taxonomy" id="60492"/>
    <lineage>
        <taxon>Eukaryota</taxon>
        <taxon>Fungi</taxon>
        <taxon>Fungi incertae sedis</taxon>
        <taxon>Mucoromycota</taxon>
        <taxon>Glomeromycotina</taxon>
        <taxon>Glomeromycetes</taxon>
        <taxon>Diversisporales</taxon>
        <taxon>Gigasporaceae</taxon>
        <taxon>Racocetra</taxon>
    </lineage>
</organism>
<name>A0A9N8ZA39_9GLOM</name>
<keyword evidence="2" id="KW-1185">Reference proteome</keyword>
<gene>
    <name evidence="1" type="ORF">RFULGI_LOCUS1319</name>
</gene>
<reference evidence="1" key="1">
    <citation type="submission" date="2021-06" db="EMBL/GenBank/DDBJ databases">
        <authorList>
            <person name="Kallberg Y."/>
            <person name="Tangrot J."/>
            <person name="Rosling A."/>
        </authorList>
    </citation>
    <scope>NUCLEOTIDE SEQUENCE</scope>
    <source>
        <strain evidence="1">IN212</strain>
    </source>
</reference>
<accession>A0A9N8ZA39</accession>
<comment type="caution">
    <text evidence="1">The sequence shown here is derived from an EMBL/GenBank/DDBJ whole genome shotgun (WGS) entry which is preliminary data.</text>
</comment>
<protein>
    <submittedName>
        <fullName evidence="1">3901_t:CDS:1</fullName>
    </submittedName>
</protein>
<dbReference type="AlphaFoldDB" id="A0A9N8ZA39"/>
<sequence>MKTFISEITQLKGLRKYSQTKSIQAMFHELTTEFDSCVNMLNFINTDNIKSRTEHEKEIIDNDLEELNQYLLKIGGGITDEDNNISETVNEINMVKKLILDSRTNREQIQAIIEDQNKLLKLDDFKETDEMRGKKVKKYIRLNDNKSVAFKYVTDESDTTNAKNDIRNHVAILMKLKDYYSGLPKEYKEISRKAVGADPEFRPTLTEMFKILKDLFEPLNPPTLSSKIPYKIKDVPPMSHTHNDNNIQDDNIQVTEIINFAEFNYMTVKEATSTHRTNNGNLEMAFKCLNAYAKLDEELGVKYIRRAAQNNHLEAIEFCKKKQYFHHLDGYDP</sequence>